<name>I7M9M4_TETTS</name>
<evidence type="ECO:0000313" key="2">
    <source>
        <dbReference type="EMBL" id="EAS02116.1"/>
    </source>
</evidence>
<evidence type="ECO:0000256" key="1">
    <source>
        <dbReference type="SAM" id="SignalP"/>
    </source>
</evidence>
<dbReference type="AlphaFoldDB" id="I7M9M4"/>
<evidence type="ECO:0008006" key="4">
    <source>
        <dbReference type="Google" id="ProtNLM"/>
    </source>
</evidence>
<keyword evidence="1" id="KW-0732">Signal</keyword>
<gene>
    <name evidence="2" type="ORF">TTHERM_00557970</name>
</gene>
<dbReference type="HOGENOM" id="CLU_2311794_0_0_1"/>
<feature type="signal peptide" evidence="1">
    <location>
        <begin position="1"/>
        <end position="21"/>
    </location>
</feature>
<evidence type="ECO:0000313" key="3">
    <source>
        <dbReference type="Proteomes" id="UP000009168"/>
    </source>
</evidence>
<dbReference type="InParanoid" id="I7M9M4"/>
<dbReference type="Proteomes" id="UP000009168">
    <property type="component" value="Unassembled WGS sequence"/>
</dbReference>
<dbReference type="RefSeq" id="XP_001022361.1">
    <property type="nucleotide sequence ID" value="XM_001022361.3"/>
</dbReference>
<dbReference type="KEGG" id="tet:TTHERM_00557970"/>
<dbReference type="EMBL" id="GG662547">
    <property type="protein sequence ID" value="EAS02116.1"/>
    <property type="molecule type" value="Genomic_DNA"/>
</dbReference>
<organism evidence="2 3">
    <name type="scientific">Tetrahymena thermophila (strain SB210)</name>
    <dbReference type="NCBI Taxonomy" id="312017"/>
    <lineage>
        <taxon>Eukaryota</taxon>
        <taxon>Sar</taxon>
        <taxon>Alveolata</taxon>
        <taxon>Ciliophora</taxon>
        <taxon>Intramacronucleata</taxon>
        <taxon>Oligohymenophorea</taxon>
        <taxon>Hymenostomatida</taxon>
        <taxon>Tetrahymenina</taxon>
        <taxon>Tetrahymenidae</taxon>
        <taxon>Tetrahymena</taxon>
    </lineage>
</organism>
<protein>
    <recommendedName>
        <fullName evidence="4">Transmembrane protein</fullName>
    </recommendedName>
</protein>
<feature type="chain" id="PRO_5003712102" description="Transmembrane protein" evidence="1">
    <location>
        <begin position="22"/>
        <end position="100"/>
    </location>
</feature>
<dbReference type="GeneID" id="7831566"/>
<proteinExistence type="predicted"/>
<keyword evidence="3" id="KW-1185">Reference proteome</keyword>
<reference evidence="3" key="1">
    <citation type="journal article" date="2006" name="PLoS Biol.">
        <title>Macronuclear genome sequence of the ciliate Tetrahymena thermophila, a model eukaryote.</title>
        <authorList>
            <person name="Eisen J.A."/>
            <person name="Coyne R.S."/>
            <person name="Wu M."/>
            <person name="Wu D."/>
            <person name="Thiagarajan M."/>
            <person name="Wortman J.R."/>
            <person name="Badger J.H."/>
            <person name="Ren Q."/>
            <person name="Amedeo P."/>
            <person name="Jones K.M."/>
            <person name="Tallon L.J."/>
            <person name="Delcher A.L."/>
            <person name="Salzberg S.L."/>
            <person name="Silva J.C."/>
            <person name="Haas B.J."/>
            <person name="Majoros W.H."/>
            <person name="Farzad M."/>
            <person name="Carlton J.M."/>
            <person name="Smith R.K. Jr."/>
            <person name="Garg J."/>
            <person name="Pearlman R.E."/>
            <person name="Karrer K.M."/>
            <person name="Sun L."/>
            <person name="Manning G."/>
            <person name="Elde N.C."/>
            <person name="Turkewitz A.P."/>
            <person name="Asai D.J."/>
            <person name="Wilkes D.E."/>
            <person name="Wang Y."/>
            <person name="Cai H."/>
            <person name="Collins K."/>
            <person name="Stewart B.A."/>
            <person name="Lee S.R."/>
            <person name="Wilamowska K."/>
            <person name="Weinberg Z."/>
            <person name="Ruzzo W.L."/>
            <person name="Wloga D."/>
            <person name="Gaertig J."/>
            <person name="Frankel J."/>
            <person name="Tsao C.-C."/>
            <person name="Gorovsky M.A."/>
            <person name="Keeling P.J."/>
            <person name="Waller R.F."/>
            <person name="Patron N.J."/>
            <person name="Cherry J.M."/>
            <person name="Stover N.A."/>
            <person name="Krieger C.J."/>
            <person name="del Toro C."/>
            <person name="Ryder H.F."/>
            <person name="Williamson S.C."/>
            <person name="Barbeau R.A."/>
            <person name="Hamilton E.P."/>
            <person name="Orias E."/>
        </authorList>
    </citation>
    <scope>NUCLEOTIDE SEQUENCE [LARGE SCALE GENOMIC DNA]</scope>
    <source>
        <strain evidence="3">SB210</strain>
    </source>
</reference>
<accession>I7M9M4</accession>
<sequence length="100" mass="10079">MKFQAIFILILIGLCSIKADATTSSVSFISSFISSQPNPCGSDASCAASITMYALCLGACATGSTLPSFQSCASSCTSNNSASTSFINAVNAQIAKATTS</sequence>